<dbReference type="EMBL" id="SMAN01000008">
    <property type="protein sequence ID" value="TCT22644.1"/>
    <property type="molecule type" value="Genomic_DNA"/>
</dbReference>
<evidence type="ECO:0000256" key="1">
    <source>
        <dbReference type="ARBA" id="ARBA00005056"/>
    </source>
</evidence>
<dbReference type="PANTHER" id="PTHR43331">
    <property type="entry name" value="HOMOSERINE DEHYDROGENASE"/>
    <property type="match status" value="1"/>
</dbReference>
<evidence type="ECO:0000259" key="17">
    <source>
        <dbReference type="Pfam" id="PF03447"/>
    </source>
</evidence>
<dbReference type="InterPro" id="IPR019811">
    <property type="entry name" value="HDH_CS"/>
</dbReference>
<dbReference type="AlphaFoldDB" id="A0A4R3N1Q0"/>
<dbReference type="InterPro" id="IPR001342">
    <property type="entry name" value="HDH_cat"/>
</dbReference>
<dbReference type="NCBIfam" id="NF004976">
    <property type="entry name" value="PRK06349.1"/>
    <property type="match status" value="1"/>
</dbReference>
<evidence type="ECO:0000256" key="3">
    <source>
        <dbReference type="ARBA" id="ARBA00006753"/>
    </source>
</evidence>
<comment type="caution">
    <text evidence="18">The sequence shown here is derived from an EMBL/GenBank/DDBJ whole genome shotgun (WGS) entry which is preliminary data.</text>
</comment>
<keyword evidence="8 14" id="KW-0560">Oxidoreductase</keyword>
<evidence type="ECO:0000256" key="14">
    <source>
        <dbReference type="RuleBase" id="RU000579"/>
    </source>
</evidence>
<keyword evidence="6 14" id="KW-0028">Amino-acid biosynthesis</keyword>
<dbReference type="InterPro" id="IPR022697">
    <property type="entry name" value="HDH_short"/>
</dbReference>
<evidence type="ECO:0000256" key="12">
    <source>
        <dbReference type="PIRSR" id="PIRSR036497-1"/>
    </source>
</evidence>
<evidence type="ECO:0000313" key="19">
    <source>
        <dbReference type="Proteomes" id="UP000294650"/>
    </source>
</evidence>
<feature type="binding site" evidence="13">
    <location>
        <position position="214"/>
    </location>
    <ligand>
        <name>L-homoserine</name>
        <dbReference type="ChEBI" id="CHEBI:57476"/>
    </ligand>
</feature>
<feature type="domain" description="Homoserine dehydrogenase catalytic" evidence="16">
    <location>
        <begin position="162"/>
        <end position="339"/>
    </location>
</feature>
<protein>
    <recommendedName>
        <fullName evidence="5 14">Homoserine dehydrogenase</fullName>
        <ecNumber evidence="4 14">1.1.1.3</ecNumber>
    </recommendedName>
</protein>
<evidence type="ECO:0000256" key="8">
    <source>
        <dbReference type="ARBA" id="ARBA00023002"/>
    </source>
</evidence>
<dbReference type="SUPFAM" id="SSF51735">
    <property type="entry name" value="NAD(P)-binding Rossmann-fold domains"/>
    <property type="match status" value="1"/>
</dbReference>
<feature type="binding site" evidence="13">
    <location>
        <begin position="9"/>
        <end position="14"/>
    </location>
    <ligand>
        <name>NADP(+)</name>
        <dbReference type="ChEBI" id="CHEBI:58349"/>
    </ligand>
</feature>
<evidence type="ECO:0000256" key="15">
    <source>
        <dbReference type="RuleBase" id="RU004171"/>
    </source>
</evidence>
<dbReference type="GO" id="GO:0004412">
    <property type="term" value="F:homoserine dehydrogenase activity"/>
    <property type="evidence" value="ECO:0007669"/>
    <property type="project" value="UniProtKB-EC"/>
</dbReference>
<dbReference type="OrthoDB" id="9808167at2"/>
<proteinExistence type="inferred from homology"/>
<dbReference type="Gene3D" id="3.40.50.720">
    <property type="entry name" value="NAD(P)-binding Rossmann-like Domain"/>
    <property type="match status" value="1"/>
</dbReference>
<dbReference type="PROSITE" id="PS01042">
    <property type="entry name" value="HOMOSER_DHGENASE"/>
    <property type="match status" value="1"/>
</dbReference>
<dbReference type="RefSeq" id="WP_132371642.1">
    <property type="nucleotide sequence ID" value="NZ_SMAN01000008.1"/>
</dbReference>
<name>A0A4R3N1Q0_9BACI</name>
<evidence type="ECO:0000256" key="2">
    <source>
        <dbReference type="ARBA" id="ARBA00005062"/>
    </source>
</evidence>
<dbReference type="UniPathway" id="UPA00050">
    <property type="reaction ID" value="UER00063"/>
</dbReference>
<keyword evidence="10 14" id="KW-0486">Methionine biosynthesis</keyword>
<accession>A0A4R3N1Q0</accession>
<comment type="similarity">
    <text evidence="3 15">Belongs to the homoserine dehydrogenase family.</text>
</comment>
<sequence>MPHKLALIGFGTVGQGFAEILIEKNDILREEEGIDLSVVAISDQMKGSIYHPDGLNLQLALETIRNTGTLNDYPDTPGLIRGWNSFETIENSNADTIVEITYTDVQTGQPAIEHCRRAFQRGKHVVTSNKGPVALAYQELSALAKERGVQWGIEGTVMSGTPALRMPRVSLAGSEIKEIRGILNGTSNYILTRMEEGLTYEEALQIAQELGYAEADPTSDVEGYDAVYKVLILARIVMDESLTCQQVVRKGISRLSPADLQKASQEGKRWKMLAEIKKEKEGLRAFVSPVKLPLEDPLAGISGAANAITYVSDLMGPVTLIGSGAGRRETGFSLLIDLINMERGNL</sequence>
<evidence type="ECO:0000256" key="10">
    <source>
        <dbReference type="ARBA" id="ARBA00023167"/>
    </source>
</evidence>
<dbReference type="EC" id="1.1.1.3" evidence="4 14"/>
<dbReference type="GO" id="GO:0050661">
    <property type="term" value="F:NADP binding"/>
    <property type="evidence" value="ECO:0007669"/>
    <property type="project" value="InterPro"/>
</dbReference>
<dbReference type="Proteomes" id="UP000294650">
    <property type="component" value="Unassembled WGS sequence"/>
</dbReference>
<evidence type="ECO:0000256" key="11">
    <source>
        <dbReference type="ARBA" id="ARBA00048841"/>
    </source>
</evidence>
<dbReference type="Gene3D" id="3.30.360.10">
    <property type="entry name" value="Dihydrodipicolinate Reductase, domain 2"/>
    <property type="match status" value="1"/>
</dbReference>
<feature type="binding site" evidence="13">
    <location>
        <position position="130"/>
    </location>
    <ligand>
        <name>NADPH</name>
        <dbReference type="ChEBI" id="CHEBI:57783"/>
    </ligand>
</feature>
<evidence type="ECO:0000256" key="7">
    <source>
        <dbReference type="ARBA" id="ARBA00022697"/>
    </source>
</evidence>
<dbReference type="UniPathway" id="UPA00051">
    <property type="reaction ID" value="UER00465"/>
</dbReference>
<evidence type="ECO:0000256" key="5">
    <source>
        <dbReference type="ARBA" id="ARBA00013376"/>
    </source>
</evidence>
<dbReference type="PANTHER" id="PTHR43331:SF1">
    <property type="entry name" value="HOMOSERINE DEHYDROGENASE"/>
    <property type="match status" value="1"/>
</dbReference>
<dbReference type="InterPro" id="IPR005106">
    <property type="entry name" value="Asp/hSer_DH_NAD-bd"/>
</dbReference>
<dbReference type="GO" id="GO:0009086">
    <property type="term" value="P:methionine biosynthetic process"/>
    <property type="evidence" value="ECO:0007669"/>
    <property type="project" value="UniProtKB-KW"/>
</dbReference>
<reference evidence="18 19" key="1">
    <citation type="submission" date="2019-03" db="EMBL/GenBank/DDBJ databases">
        <title>Genomic Encyclopedia of Type Strains, Phase IV (KMG-IV): sequencing the most valuable type-strain genomes for metagenomic binning, comparative biology and taxonomic classification.</title>
        <authorList>
            <person name="Goeker M."/>
        </authorList>
    </citation>
    <scope>NUCLEOTIDE SEQUENCE [LARGE SCALE GENOMIC DNA]</scope>
    <source>
        <strain evidence="18 19">DSM 25894</strain>
    </source>
</reference>
<evidence type="ECO:0000256" key="9">
    <source>
        <dbReference type="ARBA" id="ARBA00023053"/>
    </source>
</evidence>
<comment type="pathway">
    <text evidence="1 14">Amino-acid biosynthesis; L-threonine biosynthesis; L-threonine from L-aspartate: step 3/5.</text>
</comment>
<dbReference type="Pfam" id="PF00742">
    <property type="entry name" value="Homoserine_dh"/>
    <property type="match status" value="1"/>
</dbReference>
<dbReference type="PIRSF" id="PIRSF036497">
    <property type="entry name" value="HDH_short"/>
    <property type="match status" value="1"/>
</dbReference>
<evidence type="ECO:0000256" key="6">
    <source>
        <dbReference type="ARBA" id="ARBA00022605"/>
    </source>
</evidence>
<comment type="pathway">
    <text evidence="2 14">Amino-acid biosynthesis; L-methionine biosynthesis via de novo pathway; L-homoserine from L-aspartate: step 3/3.</text>
</comment>
<dbReference type="GO" id="GO:0009088">
    <property type="term" value="P:threonine biosynthetic process"/>
    <property type="evidence" value="ECO:0007669"/>
    <property type="project" value="UniProtKB-UniPathway"/>
</dbReference>
<evidence type="ECO:0000256" key="13">
    <source>
        <dbReference type="PIRSR" id="PIRSR036497-2"/>
    </source>
</evidence>
<organism evidence="18 19">
    <name type="scientific">Melghiribacillus thermohalophilus</name>
    <dbReference type="NCBI Taxonomy" id="1324956"/>
    <lineage>
        <taxon>Bacteria</taxon>
        <taxon>Bacillati</taxon>
        <taxon>Bacillota</taxon>
        <taxon>Bacilli</taxon>
        <taxon>Bacillales</taxon>
        <taxon>Bacillaceae</taxon>
        <taxon>Melghiribacillus</taxon>
    </lineage>
</organism>
<dbReference type="Pfam" id="PF03447">
    <property type="entry name" value="NAD_binding_3"/>
    <property type="match status" value="1"/>
</dbReference>
<dbReference type="SUPFAM" id="SSF55347">
    <property type="entry name" value="Glyceraldehyde-3-phosphate dehydrogenase-like, C-terminal domain"/>
    <property type="match status" value="1"/>
</dbReference>
<evidence type="ECO:0000256" key="4">
    <source>
        <dbReference type="ARBA" id="ARBA00013213"/>
    </source>
</evidence>
<dbReference type="NCBIfam" id="NF004912">
    <property type="entry name" value="PRK06270.1"/>
    <property type="match status" value="1"/>
</dbReference>
<evidence type="ECO:0000313" key="18">
    <source>
        <dbReference type="EMBL" id="TCT22644.1"/>
    </source>
</evidence>
<keyword evidence="13 14" id="KW-0521">NADP</keyword>
<keyword evidence="19" id="KW-1185">Reference proteome</keyword>
<keyword evidence="9" id="KW-0915">Sodium</keyword>
<feature type="domain" description="Aspartate/homoserine dehydrogenase NAD-binding" evidence="17">
    <location>
        <begin position="9"/>
        <end position="151"/>
    </location>
</feature>
<dbReference type="InterPro" id="IPR036291">
    <property type="entry name" value="NAD(P)-bd_dom_sf"/>
</dbReference>
<feature type="active site" description="Proton donor" evidence="12">
    <location>
        <position position="229"/>
    </location>
</feature>
<evidence type="ECO:0000259" key="16">
    <source>
        <dbReference type="Pfam" id="PF00742"/>
    </source>
</evidence>
<gene>
    <name evidence="18" type="ORF">EDD68_10864</name>
</gene>
<comment type="catalytic activity">
    <reaction evidence="11">
        <text>L-homoserine + NADP(+) = L-aspartate 4-semialdehyde + NADPH + H(+)</text>
        <dbReference type="Rhea" id="RHEA:15761"/>
        <dbReference type="ChEBI" id="CHEBI:15378"/>
        <dbReference type="ChEBI" id="CHEBI:57476"/>
        <dbReference type="ChEBI" id="CHEBI:57783"/>
        <dbReference type="ChEBI" id="CHEBI:58349"/>
        <dbReference type="ChEBI" id="CHEBI:537519"/>
        <dbReference type="EC" id="1.1.1.3"/>
    </reaction>
    <physiologicalReaction direction="right-to-left" evidence="11">
        <dbReference type="Rhea" id="RHEA:15763"/>
    </physiologicalReaction>
</comment>
<dbReference type="FunFam" id="3.30.360.10:FF:000005">
    <property type="entry name" value="Homoserine dehydrogenase"/>
    <property type="match status" value="1"/>
</dbReference>
<keyword evidence="7 14" id="KW-0791">Threonine biosynthesis</keyword>